<proteinExistence type="predicted"/>
<dbReference type="OrthoDB" id="1377205at2"/>
<keyword evidence="2" id="KW-1185">Reference proteome</keyword>
<accession>A0A444H9U9</accession>
<protein>
    <recommendedName>
        <fullName evidence="3">MmpS family membrane protein</fullName>
    </recommendedName>
</protein>
<comment type="caution">
    <text evidence="1">The sequence shown here is derived from an EMBL/GenBank/DDBJ whole genome shotgun (WGS) entry which is preliminary data.</text>
</comment>
<dbReference type="RefSeq" id="WP_128389914.1">
    <property type="nucleotide sequence ID" value="NZ_SBII01000007.1"/>
</dbReference>
<organism evidence="1 2">
    <name type="scientific">Flavobacterium cerinum</name>
    <dbReference type="NCBI Taxonomy" id="2502784"/>
    <lineage>
        <taxon>Bacteria</taxon>
        <taxon>Pseudomonadati</taxon>
        <taxon>Bacteroidota</taxon>
        <taxon>Flavobacteriia</taxon>
        <taxon>Flavobacteriales</taxon>
        <taxon>Flavobacteriaceae</taxon>
        <taxon>Flavobacterium</taxon>
    </lineage>
</organism>
<dbReference type="Gene3D" id="2.60.40.2880">
    <property type="entry name" value="MmpS1-5, C-terminal soluble domain"/>
    <property type="match status" value="1"/>
</dbReference>
<reference evidence="1 2" key="1">
    <citation type="submission" date="2019-01" db="EMBL/GenBank/DDBJ databases">
        <title>Flavobacterium sp. nov.,isolated from freshwater.</title>
        <authorList>
            <person name="Zhang R."/>
            <person name="Du Z.-J."/>
        </authorList>
    </citation>
    <scope>NUCLEOTIDE SEQUENCE [LARGE SCALE GENOMIC DNA]</scope>
    <source>
        <strain evidence="1 2">1E403</strain>
    </source>
</reference>
<gene>
    <name evidence="1" type="ORF">EPI11_10440</name>
</gene>
<dbReference type="Proteomes" id="UP000287527">
    <property type="component" value="Unassembled WGS sequence"/>
</dbReference>
<sequence length="125" mass="13049">MKNPFVYLLIAFMALTSCSSDDDKGSTGSREIKYEITGNYSGAKIDVTYTENGGATTAEATKLPWTKTFTAAADTHGAGFSAGAGDAKPGEKITLSIYQGGKLKKSQEATATSDGMLIANVTTTF</sequence>
<evidence type="ECO:0000313" key="2">
    <source>
        <dbReference type="Proteomes" id="UP000287527"/>
    </source>
</evidence>
<dbReference type="InterPro" id="IPR038468">
    <property type="entry name" value="MmpS_C"/>
</dbReference>
<dbReference type="EMBL" id="SBII01000007">
    <property type="protein sequence ID" value="RWW99955.1"/>
    <property type="molecule type" value="Genomic_DNA"/>
</dbReference>
<dbReference type="PROSITE" id="PS51257">
    <property type="entry name" value="PROKAR_LIPOPROTEIN"/>
    <property type="match status" value="1"/>
</dbReference>
<dbReference type="AlphaFoldDB" id="A0A444H9U9"/>
<evidence type="ECO:0008006" key="3">
    <source>
        <dbReference type="Google" id="ProtNLM"/>
    </source>
</evidence>
<evidence type="ECO:0000313" key="1">
    <source>
        <dbReference type="EMBL" id="RWW99955.1"/>
    </source>
</evidence>
<name>A0A444H9U9_9FLAO</name>